<dbReference type="InterPro" id="IPR036467">
    <property type="entry name" value="LS/RS_sf"/>
</dbReference>
<dbReference type="Gene3D" id="3.40.50.960">
    <property type="entry name" value="Lumazine/riboflavin synthase"/>
    <property type="match status" value="1"/>
</dbReference>
<dbReference type="SUPFAM" id="SSF52121">
    <property type="entry name" value="Lumazine synthase"/>
    <property type="match status" value="1"/>
</dbReference>
<dbReference type="NCBIfam" id="TIGR00114">
    <property type="entry name" value="lumazine-synth"/>
    <property type="match status" value="1"/>
</dbReference>
<dbReference type="GO" id="GO:0000906">
    <property type="term" value="F:6,7-dimethyl-8-ribityllumazine synthase activity"/>
    <property type="evidence" value="ECO:0007669"/>
    <property type="project" value="UniProtKB-EC"/>
</dbReference>
<dbReference type="PANTHER" id="PTHR21058:SF0">
    <property type="entry name" value="6,7-DIMETHYL-8-RIBITYLLUMAZINE SYNTHASE"/>
    <property type="match status" value="1"/>
</dbReference>
<dbReference type="InterPro" id="IPR002180">
    <property type="entry name" value="LS/RS"/>
</dbReference>
<proteinExistence type="inferred from homology"/>
<keyword evidence="4 7" id="KW-0686">Riboflavin biosynthesis</keyword>
<sequence length="221" mass="22653">MSPPTAANSSGFAFKGPSAPPASFPTASQLRIGIVHARWNAECIGPLVQGAVGAMKKAGVKEENIVVESVPGSWELPMGVSRLISAGQVQASSNVSDLMGASSLLEGSLDSPSTSSSASSKPFDALIGIGVLIKGSTMHFEYISECACQGLMRVGLDANVPVILGILTCLTEEQALQRSGIGEGAHNHGEDWGTAAVEMAEKSNRWAQGKVSSGGAKSILS</sequence>
<comment type="similarity">
    <text evidence="2 7">Belongs to the DMRL synthase family.</text>
</comment>
<comment type="catalytic activity">
    <reaction evidence="6 7">
        <text>(2S)-2-hydroxy-3-oxobutyl phosphate + 5-amino-6-(D-ribitylamino)uracil = 6,7-dimethyl-8-(1-D-ribityl)lumazine + phosphate + 2 H2O + H(+)</text>
        <dbReference type="Rhea" id="RHEA:26152"/>
        <dbReference type="ChEBI" id="CHEBI:15377"/>
        <dbReference type="ChEBI" id="CHEBI:15378"/>
        <dbReference type="ChEBI" id="CHEBI:15934"/>
        <dbReference type="ChEBI" id="CHEBI:43474"/>
        <dbReference type="ChEBI" id="CHEBI:58201"/>
        <dbReference type="ChEBI" id="CHEBI:58830"/>
        <dbReference type="EC" id="2.5.1.78"/>
    </reaction>
</comment>
<dbReference type="RefSeq" id="XP_025344951.1">
    <property type="nucleotide sequence ID" value="XM_025493466.1"/>
</dbReference>
<evidence type="ECO:0000256" key="7">
    <source>
        <dbReference type="RuleBase" id="RU003795"/>
    </source>
</evidence>
<dbReference type="EC" id="2.5.1.78" evidence="3 7"/>
<reference evidence="8 9" key="1">
    <citation type="journal article" date="2018" name="Mol. Biol. Evol.">
        <title>Broad Genomic Sampling Reveals a Smut Pathogenic Ancestry of the Fungal Clade Ustilaginomycotina.</title>
        <authorList>
            <person name="Kijpornyongpan T."/>
            <person name="Mondo S.J."/>
            <person name="Barry K."/>
            <person name="Sandor L."/>
            <person name="Lee J."/>
            <person name="Lipzen A."/>
            <person name="Pangilinan J."/>
            <person name="LaButti K."/>
            <person name="Hainaut M."/>
            <person name="Henrissat B."/>
            <person name="Grigoriev I.V."/>
            <person name="Spatafora J.W."/>
            <person name="Aime M.C."/>
        </authorList>
    </citation>
    <scope>NUCLEOTIDE SEQUENCE [LARGE SCALE GENOMIC DNA]</scope>
    <source>
        <strain evidence="8 9">MCA 4718</strain>
    </source>
</reference>
<dbReference type="GeneID" id="37015200"/>
<evidence type="ECO:0000313" key="8">
    <source>
        <dbReference type="EMBL" id="PWN17791.1"/>
    </source>
</evidence>
<comment type="function">
    <text evidence="7">Catalyzes the formation of 6,7-dimethyl-8-ribityllumazine by condensation of 5-amino-6-(D-ribitylamino)uracil with 3,4-dihydroxy-2-butanone 4-phosphate. This is the penultimate step in the biosynthesis of riboflavin.</text>
</comment>
<dbReference type="HAMAP" id="MF_00178">
    <property type="entry name" value="Lumazine_synth"/>
    <property type="match status" value="1"/>
</dbReference>
<evidence type="ECO:0000256" key="1">
    <source>
        <dbReference type="ARBA" id="ARBA00004917"/>
    </source>
</evidence>
<evidence type="ECO:0000256" key="3">
    <source>
        <dbReference type="ARBA" id="ARBA00012664"/>
    </source>
</evidence>
<dbReference type="FunFam" id="3.40.50.960:FF:000005">
    <property type="entry name" value="6,7-dimethyl-8-ribityllumazine synthase"/>
    <property type="match status" value="1"/>
</dbReference>
<evidence type="ECO:0000256" key="4">
    <source>
        <dbReference type="ARBA" id="ARBA00022619"/>
    </source>
</evidence>
<evidence type="ECO:0000256" key="6">
    <source>
        <dbReference type="ARBA" id="ARBA00048785"/>
    </source>
</evidence>
<dbReference type="Proteomes" id="UP000245942">
    <property type="component" value="Unassembled WGS sequence"/>
</dbReference>
<comment type="pathway">
    <text evidence="1 7">Cofactor biosynthesis; riboflavin biosynthesis; riboflavin from 2-hydroxy-3-oxobutyl phosphate and 5-amino-6-(D-ribitylamino)uracil: step 1/2.</text>
</comment>
<dbReference type="GO" id="GO:0009349">
    <property type="term" value="C:riboflavin synthase complex"/>
    <property type="evidence" value="ECO:0007669"/>
    <property type="project" value="UniProtKB-UniRule"/>
</dbReference>
<dbReference type="GO" id="GO:0005758">
    <property type="term" value="C:mitochondrial intermembrane space"/>
    <property type="evidence" value="ECO:0007669"/>
    <property type="project" value="TreeGrafter"/>
</dbReference>
<name>A0A316TZN9_9BASI</name>
<dbReference type="EMBL" id="KZ819340">
    <property type="protein sequence ID" value="PWN17791.1"/>
    <property type="molecule type" value="Genomic_DNA"/>
</dbReference>
<keyword evidence="5 7" id="KW-0808">Transferase</keyword>
<dbReference type="CDD" id="cd09209">
    <property type="entry name" value="Lumazine_synthase-I"/>
    <property type="match status" value="1"/>
</dbReference>
<dbReference type="PANTHER" id="PTHR21058">
    <property type="entry name" value="6,7-DIMETHYL-8-RIBITYLLUMAZINE SYNTHASE DMRL SYNTHASE LUMAZINE SYNTHASE"/>
    <property type="match status" value="1"/>
</dbReference>
<protein>
    <recommendedName>
        <fullName evidence="3 7">6,7-dimethyl-8-ribityllumazine synthase</fullName>
        <shortName evidence="7">DMRL synthase</shortName>
        <ecNumber evidence="3 7">2.5.1.78</ecNumber>
    </recommendedName>
</protein>
<accession>A0A316TZN9</accession>
<dbReference type="OrthoDB" id="2965at2759"/>
<evidence type="ECO:0000313" key="9">
    <source>
        <dbReference type="Proteomes" id="UP000245942"/>
    </source>
</evidence>
<evidence type="ECO:0000256" key="5">
    <source>
        <dbReference type="ARBA" id="ARBA00022679"/>
    </source>
</evidence>
<dbReference type="Pfam" id="PF00885">
    <property type="entry name" value="DMRL_synthase"/>
    <property type="match status" value="2"/>
</dbReference>
<dbReference type="STRING" id="1684307.A0A316TZN9"/>
<dbReference type="InterPro" id="IPR034964">
    <property type="entry name" value="LS"/>
</dbReference>
<organism evidence="8 9">
    <name type="scientific">Pseudomicrostroma glucosiphilum</name>
    <dbReference type="NCBI Taxonomy" id="1684307"/>
    <lineage>
        <taxon>Eukaryota</taxon>
        <taxon>Fungi</taxon>
        <taxon>Dikarya</taxon>
        <taxon>Basidiomycota</taxon>
        <taxon>Ustilaginomycotina</taxon>
        <taxon>Exobasidiomycetes</taxon>
        <taxon>Microstromatales</taxon>
        <taxon>Microstromatales incertae sedis</taxon>
        <taxon>Pseudomicrostroma</taxon>
    </lineage>
</organism>
<gene>
    <name evidence="8" type="ORF">BCV69DRAFT_285673</name>
</gene>
<keyword evidence="9" id="KW-1185">Reference proteome</keyword>
<dbReference type="UniPathway" id="UPA00275">
    <property type="reaction ID" value="UER00404"/>
</dbReference>
<dbReference type="AlphaFoldDB" id="A0A316TZN9"/>
<evidence type="ECO:0000256" key="2">
    <source>
        <dbReference type="ARBA" id="ARBA00007424"/>
    </source>
</evidence>
<dbReference type="GO" id="GO:0009231">
    <property type="term" value="P:riboflavin biosynthetic process"/>
    <property type="evidence" value="ECO:0007669"/>
    <property type="project" value="UniProtKB-UniPathway"/>
</dbReference>